<dbReference type="InParanoid" id="E4WQF4"/>
<reference evidence="2" key="1">
    <citation type="journal article" date="2010" name="Science">
        <title>Plasticity of animal genome architecture unmasked by rapid evolution of a pelagic tunicate.</title>
        <authorList>
            <person name="Denoeud F."/>
            <person name="Henriet S."/>
            <person name="Mungpakdee S."/>
            <person name="Aury J.M."/>
            <person name="Da Silva C."/>
            <person name="Brinkmann H."/>
            <person name="Mikhaleva J."/>
            <person name="Olsen L.C."/>
            <person name="Jubin C."/>
            <person name="Canestro C."/>
            <person name="Bouquet J.M."/>
            <person name="Danks G."/>
            <person name="Poulain J."/>
            <person name="Campsteijn C."/>
            <person name="Adamski M."/>
            <person name="Cross I."/>
            <person name="Yadetie F."/>
            <person name="Muffato M."/>
            <person name="Louis A."/>
            <person name="Butcher S."/>
            <person name="Tsagkogeorga G."/>
            <person name="Konrad A."/>
            <person name="Singh S."/>
            <person name="Jensen M.F."/>
            <person name="Cong E.H."/>
            <person name="Eikeseth-Otteraa H."/>
            <person name="Noel B."/>
            <person name="Anthouard V."/>
            <person name="Porcel B.M."/>
            <person name="Kachouri-Lafond R."/>
            <person name="Nishino A."/>
            <person name="Ugolini M."/>
            <person name="Chourrout P."/>
            <person name="Nishida H."/>
            <person name="Aasland R."/>
            <person name="Huzurbazar S."/>
            <person name="Westhof E."/>
            <person name="Delsuc F."/>
            <person name="Lehrach H."/>
            <person name="Reinhardt R."/>
            <person name="Weissenbach J."/>
            <person name="Roy S.W."/>
            <person name="Artiguenave F."/>
            <person name="Postlethwait J.H."/>
            <person name="Manak J.R."/>
            <person name="Thompson E.M."/>
            <person name="Jaillon O."/>
            <person name="Du Pasquier L."/>
            <person name="Boudinot P."/>
            <person name="Liberles D.A."/>
            <person name="Volff J.N."/>
            <person name="Philippe H."/>
            <person name="Lenhard B."/>
            <person name="Roest Crollius H."/>
            <person name="Wincker P."/>
            <person name="Chourrout D."/>
        </authorList>
    </citation>
    <scope>NUCLEOTIDE SEQUENCE [LARGE SCALE GENOMIC DNA]</scope>
</reference>
<dbReference type="Proteomes" id="UP000001307">
    <property type="component" value="Unassembled WGS sequence"/>
</dbReference>
<keyword evidence="4" id="KW-1185">Reference proteome</keyword>
<dbReference type="AlphaFoldDB" id="E4WQF4"/>
<proteinExistence type="predicted"/>
<accession>E4WQF4</accession>
<sequence length="192" mass="21820">METIGCHSRGVPVERLDVFDRRICLSVGLGANDIRFWNVSNVKVIEEGSKEARSKYAVTRNKAKMKSRSTFIKDLDGEGLNIELEDKHHSSDDDSDSDDGNEENQNKSSDIQKKSERNGSAESESELERVNKSSYDINDISAETESKIIENKEETDTTEQKKDEKIEPTKRTANPTRQKAPRKKKKKFQPIT</sequence>
<organism evidence="2">
    <name type="scientific">Oikopleura dioica</name>
    <name type="common">Tunicate</name>
    <dbReference type="NCBI Taxonomy" id="34765"/>
    <lineage>
        <taxon>Eukaryota</taxon>
        <taxon>Metazoa</taxon>
        <taxon>Chordata</taxon>
        <taxon>Tunicata</taxon>
        <taxon>Appendicularia</taxon>
        <taxon>Copelata</taxon>
        <taxon>Oikopleuridae</taxon>
        <taxon>Oikopleura</taxon>
    </lineage>
</organism>
<feature type="compositionally biased region" description="Basic and acidic residues" evidence="1">
    <location>
        <begin position="144"/>
        <end position="170"/>
    </location>
</feature>
<dbReference type="EMBL" id="FN654644">
    <property type="protein sequence ID" value="CBY35548.1"/>
    <property type="molecule type" value="Genomic_DNA"/>
</dbReference>
<feature type="compositionally biased region" description="Basic and acidic residues" evidence="1">
    <location>
        <begin position="110"/>
        <end position="119"/>
    </location>
</feature>
<dbReference type="EMBL" id="FN653015">
    <property type="protein sequence ID" value="CBY20895.1"/>
    <property type="molecule type" value="Genomic_DNA"/>
</dbReference>
<protein>
    <submittedName>
        <fullName evidence="2">Uncharacterized protein</fullName>
    </submittedName>
</protein>
<evidence type="ECO:0000256" key="1">
    <source>
        <dbReference type="SAM" id="MobiDB-lite"/>
    </source>
</evidence>
<feature type="region of interest" description="Disordered" evidence="1">
    <location>
        <begin position="83"/>
        <end position="192"/>
    </location>
</feature>
<evidence type="ECO:0000313" key="2">
    <source>
        <dbReference type="EMBL" id="CBY20895.1"/>
    </source>
</evidence>
<dbReference type="Proteomes" id="UP000011014">
    <property type="component" value="Unassembled WGS sequence"/>
</dbReference>
<feature type="compositionally biased region" description="Acidic residues" evidence="1">
    <location>
        <begin position="93"/>
        <end position="102"/>
    </location>
</feature>
<name>E4WQF4_OIKDI</name>
<gene>
    <name evidence="2" type="ORF">GSOID_T00000903001</name>
    <name evidence="3" type="ORF">GSOID_T00027371001</name>
</gene>
<evidence type="ECO:0000313" key="4">
    <source>
        <dbReference type="Proteomes" id="UP000001307"/>
    </source>
</evidence>
<feature type="compositionally biased region" description="Basic residues" evidence="1">
    <location>
        <begin position="179"/>
        <end position="192"/>
    </location>
</feature>
<evidence type="ECO:0000313" key="3">
    <source>
        <dbReference type="EMBL" id="CBY35548.1"/>
    </source>
</evidence>